<evidence type="ECO:0000256" key="25">
    <source>
        <dbReference type="ARBA" id="ARBA00030787"/>
    </source>
</evidence>
<evidence type="ECO:0000256" key="1">
    <source>
        <dbReference type="ARBA" id="ARBA00001974"/>
    </source>
</evidence>
<evidence type="ECO:0000256" key="24">
    <source>
        <dbReference type="ARBA" id="ARBA00030032"/>
    </source>
</evidence>
<feature type="binding site" evidence="27">
    <location>
        <position position="81"/>
    </location>
    <ligand>
        <name>[2Fe-2S] cluster</name>
        <dbReference type="ChEBI" id="CHEBI:190135"/>
    </ligand>
</feature>
<dbReference type="InterPro" id="IPR012675">
    <property type="entry name" value="Beta-grasp_dom_sf"/>
</dbReference>
<dbReference type="InterPro" id="IPR001433">
    <property type="entry name" value="OxRdtase_FAD/NAD-bd"/>
</dbReference>
<evidence type="ECO:0000256" key="19">
    <source>
        <dbReference type="ARBA" id="ARBA00023053"/>
    </source>
</evidence>
<evidence type="ECO:0000256" key="12">
    <source>
        <dbReference type="ARBA" id="ARBA00022714"/>
    </source>
</evidence>
<dbReference type="AlphaFoldDB" id="A0AAX2GUZ2"/>
<dbReference type="PROSITE" id="PS51384">
    <property type="entry name" value="FAD_FR"/>
    <property type="match status" value="1"/>
</dbReference>
<dbReference type="GO" id="GO:0006814">
    <property type="term" value="P:sodium ion transport"/>
    <property type="evidence" value="ECO:0007669"/>
    <property type="project" value="UniProtKB-UniRule"/>
</dbReference>
<dbReference type="PROSITE" id="PS51085">
    <property type="entry name" value="2FE2S_FER_2"/>
    <property type="match status" value="1"/>
</dbReference>
<evidence type="ECO:0000256" key="3">
    <source>
        <dbReference type="ARBA" id="ARBA00004533"/>
    </source>
</evidence>
<keyword evidence="21 27" id="KW-0830">Ubiquinone</keyword>
<comment type="function">
    <text evidence="2 27">NQR complex catalyzes the reduction of ubiquinone-1 to ubiquinol by two successive reactions, coupled with the transport of Na(+) ions from the cytoplasm to the periplasm. The first step is catalyzed by NqrF, which accepts electrons from NADH and reduces ubiquinone-1 to ubisemiquinone by a one-electron transfer pathway.</text>
</comment>
<evidence type="ECO:0000256" key="20">
    <source>
        <dbReference type="ARBA" id="ARBA00023065"/>
    </source>
</evidence>
<dbReference type="PIRSF" id="PIRSF000044">
    <property type="entry name" value="Cis_Diol_DH_RD"/>
    <property type="match status" value="1"/>
</dbReference>
<feature type="binding site" evidence="27">
    <location>
        <position position="84"/>
    </location>
    <ligand>
        <name>[2Fe-2S] cluster</name>
        <dbReference type="ChEBI" id="CHEBI:190135"/>
    </ligand>
</feature>
<dbReference type="PRINTS" id="PR00371">
    <property type="entry name" value="FPNCR"/>
</dbReference>
<evidence type="ECO:0000256" key="16">
    <source>
        <dbReference type="ARBA" id="ARBA00023004"/>
    </source>
</evidence>
<evidence type="ECO:0000313" key="31">
    <source>
        <dbReference type="Proteomes" id="UP000215539"/>
    </source>
</evidence>
<dbReference type="InterPro" id="IPR001709">
    <property type="entry name" value="Flavoprot_Pyr_Nucl_cyt_Rdtase"/>
</dbReference>
<keyword evidence="27" id="KW-0812">Transmembrane</keyword>
<keyword evidence="23 27" id="KW-0739">Sodium transport</keyword>
<keyword evidence="16 27" id="KW-0408">Iron</keyword>
<name>A0AAX2GUZ2_9FLAO</name>
<evidence type="ECO:0000256" key="5">
    <source>
        <dbReference type="ARBA" id="ARBA00011309"/>
    </source>
</evidence>
<feature type="domain" description="2Fe-2S ferredoxin-type" evidence="28">
    <location>
        <begin position="40"/>
        <end position="132"/>
    </location>
</feature>
<evidence type="ECO:0000256" key="2">
    <source>
        <dbReference type="ARBA" id="ARBA00002972"/>
    </source>
</evidence>
<dbReference type="CDD" id="cd06188">
    <property type="entry name" value="NADH_quinone_reductase"/>
    <property type="match status" value="1"/>
</dbReference>
<evidence type="ECO:0000259" key="28">
    <source>
        <dbReference type="PROSITE" id="PS51085"/>
    </source>
</evidence>
<reference evidence="30 31" key="1">
    <citation type="submission" date="2017-06" db="EMBL/GenBank/DDBJ databases">
        <authorList>
            <consortium name="Pathogen Informatics"/>
        </authorList>
    </citation>
    <scope>NUCLEOTIDE SEQUENCE [LARGE SCALE GENOMIC DNA]</scope>
    <source>
        <strain evidence="30 31">NCTC12947</strain>
    </source>
</reference>
<evidence type="ECO:0000313" key="30">
    <source>
        <dbReference type="EMBL" id="SNV03957.1"/>
    </source>
</evidence>
<dbReference type="GO" id="GO:0051537">
    <property type="term" value="F:2 iron, 2 sulfur cluster binding"/>
    <property type="evidence" value="ECO:0007669"/>
    <property type="project" value="UniProtKB-KW"/>
</dbReference>
<dbReference type="HAMAP" id="MF_00430">
    <property type="entry name" value="NqrF"/>
    <property type="match status" value="1"/>
</dbReference>
<evidence type="ECO:0000256" key="17">
    <source>
        <dbReference type="ARBA" id="ARBA00023014"/>
    </source>
</evidence>
<evidence type="ECO:0000256" key="22">
    <source>
        <dbReference type="ARBA" id="ARBA00023136"/>
    </source>
</evidence>
<dbReference type="InterPro" id="IPR036010">
    <property type="entry name" value="2Fe-2S_ferredoxin-like_sf"/>
</dbReference>
<keyword evidence="20 27" id="KW-0406">Ion transport</keyword>
<feature type="binding site" evidence="27">
    <location>
        <position position="116"/>
    </location>
    <ligand>
        <name>[2Fe-2S] cluster</name>
        <dbReference type="ChEBI" id="CHEBI:190135"/>
    </ligand>
</feature>
<dbReference type="SUPFAM" id="SSF52343">
    <property type="entry name" value="Ferredoxin reductase-like, C-terminal NADP-linked domain"/>
    <property type="match status" value="1"/>
</dbReference>
<dbReference type="Gene3D" id="3.10.20.30">
    <property type="match status" value="1"/>
</dbReference>
<dbReference type="NCBIfam" id="TIGR01941">
    <property type="entry name" value="nqrF"/>
    <property type="match status" value="1"/>
</dbReference>
<keyword evidence="11 27" id="KW-0285">Flavoprotein</keyword>
<dbReference type="SUPFAM" id="SSF54292">
    <property type="entry name" value="2Fe-2S ferredoxin-like"/>
    <property type="match status" value="1"/>
</dbReference>
<dbReference type="FunFam" id="3.40.50.80:FF:000014">
    <property type="entry name" value="Na(+)-translocating NADH-quinone reductase subunit F"/>
    <property type="match status" value="1"/>
</dbReference>
<evidence type="ECO:0000256" key="10">
    <source>
        <dbReference type="ARBA" id="ARBA00022519"/>
    </source>
</evidence>
<proteinExistence type="inferred from homology"/>
<dbReference type="Pfam" id="PF00175">
    <property type="entry name" value="NAD_binding_1"/>
    <property type="match status" value="1"/>
</dbReference>
<dbReference type="PANTHER" id="PTHR43644:SF1">
    <property type="entry name" value="NAD(P)H-FLAVIN REDUCTASE"/>
    <property type="match status" value="1"/>
</dbReference>
<keyword evidence="13 27" id="KW-0479">Metal-binding</keyword>
<evidence type="ECO:0000256" key="6">
    <source>
        <dbReference type="ARBA" id="ARBA00013099"/>
    </source>
</evidence>
<evidence type="ECO:0000256" key="21">
    <source>
        <dbReference type="ARBA" id="ARBA00023075"/>
    </source>
</evidence>
<keyword evidence="17 27" id="KW-0411">Iron-sulfur</keyword>
<dbReference type="Proteomes" id="UP000215539">
    <property type="component" value="Chromosome 1"/>
</dbReference>
<organism evidence="30 31">
    <name type="scientific">Capnocytophaga haemolytica</name>
    <dbReference type="NCBI Taxonomy" id="45243"/>
    <lineage>
        <taxon>Bacteria</taxon>
        <taxon>Pseudomonadati</taxon>
        <taxon>Bacteroidota</taxon>
        <taxon>Flavobacteriia</taxon>
        <taxon>Flavobacteriales</taxon>
        <taxon>Flavobacteriaceae</taxon>
        <taxon>Capnocytophaga</taxon>
    </lineage>
</organism>
<keyword evidence="18 27" id="KW-0520">NAD</keyword>
<comment type="subunit">
    <text evidence="5 27">Composed of six subunits; NqrA, NqrB, NqrC, NqrD, NqrE and NqrF.</text>
</comment>
<evidence type="ECO:0000256" key="26">
    <source>
        <dbReference type="ARBA" id="ARBA00048891"/>
    </source>
</evidence>
<accession>A0AAX2GUZ2</accession>
<evidence type="ECO:0000256" key="27">
    <source>
        <dbReference type="HAMAP-Rule" id="MF_00430"/>
    </source>
</evidence>
<dbReference type="InterPro" id="IPR039261">
    <property type="entry name" value="FNR_nucleotide-bd"/>
</dbReference>
<dbReference type="RefSeq" id="WP_074860681.1">
    <property type="nucleotide sequence ID" value="NZ_FOVX01000001.1"/>
</dbReference>
<evidence type="ECO:0000256" key="15">
    <source>
        <dbReference type="ARBA" id="ARBA00022967"/>
    </source>
</evidence>
<comment type="cofactor">
    <cofactor evidence="27">
        <name>[2Fe-2S] cluster</name>
        <dbReference type="ChEBI" id="CHEBI:190135"/>
    </cofactor>
    <text evidence="27">Binds 1 [2Fe-2S] cluster.</text>
</comment>
<evidence type="ECO:0000256" key="4">
    <source>
        <dbReference type="ARBA" id="ARBA00005570"/>
    </source>
</evidence>
<keyword evidence="12 27" id="KW-0001">2Fe-2S</keyword>
<protein>
    <recommendedName>
        <fullName evidence="7 27">Na(+)-translocating NADH-quinone reductase subunit F</fullName>
        <shortName evidence="27">Na(+)-NQR subunit F</shortName>
        <shortName evidence="27">Na(+)-translocating NQR subunit F</shortName>
        <ecNumber evidence="6 27">7.2.1.1</ecNumber>
    </recommendedName>
    <alternativeName>
        <fullName evidence="25 27">NQR complex subunit F</fullName>
    </alternativeName>
    <alternativeName>
        <fullName evidence="24 27">NQR-1 subunit F</fullName>
    </alternativeName>
</protein>
<dbReference type="InterPro" id="IPR017927">
    <property type="entry name" value="FAD-bd_FR_type"/>
</dbReference>
<gene>
    <name evidence="27 30" type="primary">nqrF</name>
    <name evidence="30" type="ORF">SAMEA44541418_00353</name>
</gene>
<evidence type="ECO:0000259" key="29">
    <source>
        <dbReference type="PROSITE" id="PS51384"/>
    </source>
</evidence>
<keyword evidence="27" id="KW-1133">Transmembrane helix</keyword>
<evidence type="ECO:0000256" key="8">
    <source>
        <dbReference type="ARBA" id="ARBA00022448"/>
    </source>
</evidence>
<evidence type="ECO:0000256" key="9">
    <source>
        <dbReference type="ARBA" id="ARBA00022475"/>
    </source>
</evidence>
<dbReference type="PANTHER" id="PTHR43644">
    <property type="entry name" value="NA(+)-TRANSLOCATING NADH-QUINONE REDUCTASE SUBUNIT"/>
    <property type="match status" value="1"/>
</dbReference>
<evidence type="ECO:0000256" key="18">
    <source>
        <dbReference type="ARBA" id="ARBA00023027"/>
    </source>
</evidence>
<comment type="cofactor">
    <cofactor evidence="1 27">
        <name>FAD</name>
        <dbReference type="ChEBI" id="CHEBI:57692"/>
    </cofactor>
</comment>
<dbReference type="GO" id="GO:0005886">
    <property type="term" value="C:plasma membrane"/>
    <property type="evidence" value="ECO:0007669"/>
    <property type="project" value="UniProtKB-SubCell"/>
</dbReference>
<dbReference type="GO" id="GO:0046872">
    <property type="term" value="F:metal ion binding"/>
    <property type="evidence" value="ECO:0007669"/>
    <property type="project" value="UniProtKB-KW"/>
</dbReference>
<dbReference type="Gene3D" id="2.40.30.10">
    <property type="entry name" value="Translation factors"/>
    <property type="match status" value="1"/>
</dbReference>
<comment type="catalytic activity">
    <reaction evidence="26 27">
        <text>a ubiquinone + n Na(+)(in) + NADH + H(+) = a ubiquinol + n Na(+)(out) + NAD(+)</text>
        <dbReference type="Rhea" id="RHEA:47748"/>
        <dbReference type="Rhea" id="RHEA-COMP:9565"/>
        <dbReference type="Rhea" id="RHEA-COMP:9566"/>
        <dbReference type="ChEBI" id="CHEBI:15378"/>
        <dbReference type="ChEBI" id="CHEBI:16389"/>
        <dbReference type="ChEBI" id="CHEBI:17976"/>
        <dbReference type="ChEBI" id="CHEBI:29101"/>
        <dbReference type="ChEBI" id="CHEBI:57540"/>
        <dbReference type="ChEBI" id="CHEBI:57945"/>
        <dbReference type="EC" id="7.2.1.1"/>
    </reaction>
</comment>
<keyword evidence="14 27" id="KW-0274">FAD</keyword>
<sequence>MILASEILTTITVTVVGLLVILLLLVIILLYVKQKLTPTGPVKITINKEKVVEVPIGGSLLSTLGNEKIFLPSACGGKGSCLQCECHVYSGGGEALPTETPHFTKKELKEGVRLACQVKVKQDMEIGVPEQVFGIKKWEATVVRNYNVASFIKEFVVEIPEDMDYKPGGYIQIEIPPCEVKYSDIDITAHPVEHPGEPDKFKLEWDKFKLWPLVMKNPEPAERAYSMASYPAEGREIMLNVRIATPPFDRAKGGWMDVNPGVASSYIFSRKPGDKVTISGPYGEFFINENSNAEMLYVGGGAGMAPMRSHLYHLFKTLKTGRTVTYWYGGRSKRELFYVEHFRELEREFPNFKFFIVLSEPLPEDNWKVKKDIHDTEGDGFLGFVHNAVIEQYLSKHEAPEDIELYFCGPPMMNKAVQKMGQDFGMPDENIRFDDFGG</sequence>
<comment type="similarity">
    <text evidence="4 27">Belongs to the NqrF family.</text>
</comment>
<dbReference type="CDD" id="cd00207">
    <property type="entry name" value="fer2"/>
    <property type="match status" value="1"/>
</dbReference>
<dbReference type="InterPro" id="IPR010205">
    <property type="entry name" value="NqrF"/>
</dbReference>
<dbReference type="GO" id="GO:0016655">
    <property type="term" value="F:oxidoreductase activity, acting on NAD(P)H, quinone or similar compound as acceptor"/>
    <property type="evidence" value="ECO:0007669"/>
    <property type="project" value="InterPro"/>
</dbReference>
<evidence type="ECO:0000256" key="7">
    <source>
        <dbReference type="ARBA" id="ARBA00019729"/>
    </source>
</evidence>
<dbReference type="Pfam" id="PF00111">
    <property type="entry name" value="Fer2"/>
    <property type="match status" value="1"/>
</dbReference>
<keyword evidence="19 27" id="KW-0915">Sodium</keyword>
<dbReference type="EMBL" id="LT906449">
    <property type="protein sequence ID" value="SNV03957.1"/>
    <property type="molecule type" value="Genomic_DNA"/>
</dbReference>
<comment type="subcellular location">
    <subcellularLocation>
        <location evidence="3">Cell inner membrane</location>
    </subcellularLocation>
    <subcellularLocation>
        <location evidence="27">Cell membrane</location>
        <topology evidence="27">Single-pass membrane protein</topology>
    </subcellularLocation>
</comment>
<dbReference type="InterPro" id="IPR017938">
    <property type="entry name" value="Riboflavin_synthase-like_b-brl"/>
</dbReference>
<keyword evidence="22 27" id="KW-0472">Membrane</keyword>
<feature type="binding site" evidence="27">
    <location>
        <position position="75"/>
    </location>
    <ligand>
        <name>[2Fe-2S] cluster</name>
        <dbReference type="ChEBI" id="CHEBI:190135"/>
    </ligand>
</feature>
<evidence type="ECO:0000256" key="14">
    <source>
        <dbReference type="ARBA" id="ARBA00022827"/>
    </source>
</evidence>
<dbReference type="Gene3D" id="3.40.50.80">
    <property type="entry name" value="Nucleotide-binding domain of ferredoxin-NADP reductase (FNR) module"/>
    <property type="match status" value="1"/>
</dbReference>
<feature type="transmembrane region" description="Helical" evidence="27">
    <location>
        <begin position="7"/>
        <end position="32"/>
    </location>
</feature>
<keyword evidence="10" id="KW-0997">Cell inner membrane</keyword>
<keyword evidence="8 27" id="KW-0813">Transport</keyword>
<dbReference type="EC" id="7.2.1.1" evidence="6 27"/>
<keyword evidence="9 27" id="KW-1003">Cell membrane</keyword>
<evidence type="ECO:0000256" key="11">
    <source>
        <dbReference type="ARBA" id="ARBA00022630"/>
    </source>
</evidence>
<keyword evidence="15 27" id="KW-1278">Translocase</keyword>
<evidence type="ECO:0000256" key="23">
    <source>
        <dbReference type="ARBA" id="ARBA00023201"/>
    </source>
</evidence>
<feature type="domain" description="FAD-binding FR-type" evidence="29">
    <location>
        <begin position="135"/>
        <end position="288"/>
    </location>
</feature>
<keyword evidence="30" id="KW-0560">Oxidoreductase</keyword>
<dbReference type="GO" id="GO:0009055">
    <property type="term" value="F:electron transfer activity"/>
    <property type="evidence" value="ECO:0007669"/>
    <property type="project" value="UniProtKB-UniRule"/>
</dbReference>
<evidence type="ECO:0000256" key="13">
    <source>
        <dbReference type="ARBA" id="ARBA00022723"/>
    </source>
</evidence>
<dbReference type="InterPro" id="IPR001041">
    <property type="entry name" value="2Fe-2S_ferredoxin-type"/>
</dbReference>
<dbReference type="SUPFAM" id="SSF63380">
    <property type="entry name" value="Riboflavin synthase domain-like"/>
    <property type="match status" value="1"/>
</dbReference>